<organism evidence="10 11">
    <name type="scientific">Hyphopichia burtonii NRRL Y-1933</name>
    <dbReference type="NCBI Taxonomy" id="984485"/>
    <lineage>
        <taxon>Eukaryota</taxon>
        <taxon>Fungi</taxon>
        <taxon>Dikarya</taxon>
        <taxon>Ascomycota</taxon>
        <taxon>Saccharomycotina</taxon>
        <taxon>Pichiomycetes</taxon>
        <taxon>Debaryomycetaceae</taxon>
        <taxon>Hyphopichia</taxon>
    </lineage>
</organism>
<evidence type="ECO:0000256" key="2">
    <source>
        <dbReference type="ARBA" id="ARBA00022723"/>
    </source>
</evidence>
<dbReference type="Proteomes" id="UP000095085">
    <property type="component" value="Unassembled WGS sequence"/>
</dbReference>
<feature type="compositionally biased region" description="Polar residues" evidence="8">
    <location>
        <begin position="120"/>
        <end position="131"/>
    </location>
</feature>
<feature type="compositionally biased region" description="Low complexity" evidence="8">
    <location>
        <begin position="212"/>
        <end position="223"/>
    </location>
</feature>
<evidence type="ECO:0000313" key="11">
    <source>
        <dbReference type="Proteomes" id="UP000095085"/>
    </source>
</evidence>
<evidence type="ECO:0000256" key="4">
    <source>
        <dbReference type="ARBA" id="ARBA00023015"/>
    </source>
</evidence>
<dbReference type="GO" id="GO:0005634">
    <property type="term" value="C:nucleus"/>
    <property type="evidence" value="ECO:0007669"/>
    <property type="project" value="UniProtKB-SubCell"/>
</dbReference>
<dbReference type="GO" id="GO:0000981">
    <property type="term" value="F:DNA-binding transcription factor activity, RNA polymerase II-specific"/>
    <property type="evidence" value="ECO:0007669"/>
    <property type="project" value="InterPro"/>
</dbReference>
<dbReference type="RefSeq" id="XP_020077296.1">
    <property type="nucleotide sequence ID" value="XM_020221214.1"/>
</dbReference>
<feature type="region of interest" description="Disordered" evidence="8">
    <location>
        <begin position="1"/>
        <end position="242"/>
    </location>
</feature>
<gene>
    <name evidence="10" type="ORF">HYPBUDRAFT_152817</name>
</gene>
<feature type="compositionally biased region" description="Low complexity" evidence="8">
    <location>
        <begin position="1"/>
        <end position="18"/>
    </location>
</feature>
<feature type="compositionally biased region" description="Low complexity" evidence="8">
    <location>
        <begin position="109"/>
        <end position="119"/>
    </location>
</feature>
<evidence type="ECO:0000256" key="3">
    <source>
        <dbReference type="ARBA" id="ARBA00022833"/>
    </source>
</evidence>
<keyword evidence="11" id="KW-1185">Reference proteome</keyword>
<evidence type="ECO:0000259" key="9">
    <source>
        <dbReference type="PROSITE" id="PS50048"/>
    </source>
</evidence>
<dbReference type="Gene3D" id="4.10.240.10">
    <property type="entry name" value="Zn(2)-C6 fungal-type DNA-binding domain"/>
    <property type="match status" value="1"/>
</dbReference>
<evidence type="ECO:0000256" key="6">
    <source>
        <dbReference type="ARBA" id="ARBA00023163"/>
    </source>
</evidence>
<dbReference type="InterPro" id="IPR036864">
    <property type="entry name" value="Zn2-C6_fun-type_DNA-bd_sf"/>
</dbReference>
<evidence type="ECO:0000256" key="5">
    <source>
        <dbReference type="ARBA" id="ARBA00023125"/>
    </source>
</evidence>
<evidence type="ECO:0000313" key="10">
    <source>
        <dbReference type="EMBL" id="ODV68229.1"/>
    </source>
</evidence>
<evidence type="ECO:0000256" key="8">
    <source>
        <dbReference type="SAM" id="MobiDB-lite"/>
    </source>
</evidence>
<dbReference type="GO" id="GO:0003677">
    <property type="term" value="F:DNA binding"/>
    <property type="evidence" value="ECO:0007669"/>
    <property type="project" value="UniProtKB-KW"/>
</dbReference>
<feature type="compositionally biased region" description="Polar residues" evidence="8">
    <location>
        <begin position="19"/>
        <end position="36"/>
    </location>
</feature>
<comment type="subcellular location">
    <subcellularLocation>
        <location evidence="1">Nucleus</location>
    </subcellularLocation>
</comment>
<keyword evidence="2" id="KW-0479">Metal-binding</keyword>
<dbReference type="EMBL" id="KV454540">
    <property type="protein sequence ID" value="ODV68229.1"/>
    <property type="molecule type" value="Genomic_DNA"/>
</dbReference>
<keyword evidence="7" id="KW-0539">Nucleus</keyword>
<dbReference type="GeneID" id="30995763"/>
<keyword evidence="3" id="KW-0862">Zinc</keyword>
<dbReference type="AlphaFoldDB" id="A0A1E4RLV2"/>
<feature type="compositionally biased region" description="Polar residues" evidence="8">
    <location>
        <begin position="198"/>
        <end position="207"/>
    </location>
</feature>
<accession>A0A1E4RLV2</accession>
<dbReference type="CDD" id="cd00067">
    <property type="entry name" value="GAL4"/>
    <property type="match status" value="1"/>
</dbReference>
<name>A0A1E4RLV2_9ASCO</name>
<reference evidence="11" key="1">
    <citation type="submission" date="2016-05" db="EMBL/GenBank/DDBJ databases">
        <title>Comparative genomics of biotechnologically important yeasts.</title>
        <authorList>
            <consortium name="DOE Joint Genome Institute"/>
            <person name="Riley R."/>
            <person name="Haridas S."/>
            <person name="Wolfe K.H."/>
            <person name="Lopes M.R."/>
            <person name="Hittinger C.T."/>
            <person name="Goker M."/>
            <person name="Salamov A."/>
            <person name="Wisecaver J."/>
            <person name="Long T.M."/>
            <person name="Aerts A.L."/>
            <person name="Barry K."/>
            <person name="Choi C."/>
            <person name="Clum A."/>
            <person name="Coughlan A.Y."/>
            <person name="Deshpande S."/>
            <person name="Douglass A.P."/>
            <person name="Hanson S.J."/>
            <person name="Klenk H.-P."/>
            <person name="Labutti K."/>
            <person name="Lapidus A."/>
            <person name="Lindquist E."/>
            <person name="Lipzen A."/>
            <person name="Meier-Kolthoff J.P."/>
            <person name="Ohm R.A."/>
            <person name="Otillar R.P."/>
            <person name="Pangilinan J."/>
            <person name="Peng Y."/>
            <person name="Rokas A."/>
            <person name="Rosa C.A."/>
            <person name="Scheuner C."/>
            <person name="Sibirny A.A."/>
            <person name="Slot J.C."/>
            <person name="Stielow J.B."/>
            <person name="Sun H."/>
            <person name="Kurtzman C.P."/>
            <person name="Blackwell M."/>
            <person name="Grigoriev I.V."/>
            <person name="Jeffries T.W."/>
        </authorList>
    </citation>
    <scope>NUCLEOTIDE SEQUENCE [LARGE SCALE GENOMIC DNA]</scope>
    <source>
        <strain evidence="11">NRRL Y-1933</strain>
    </source>
</reference>
<proteinExistence type="predicted"/>
<dbReference type="FunFam" id="4.10.240.10:FF:000085">
    <property type="entry name" value="Zinc cluster transcription factor CZF1"/>
    <property type="match status" value="1"/>
</dbReference>
<feature type="compositionally biased region" description="Polar residues" evidence="8">
    <location>
        <begin position="139"/>
        <end position="179"/>
    </location>
</feature>
<protein>
    <recommendedName>
        <fullName evidence="9">Zn(2)-C6 fungal-type domain-containing protein</fullName>
    </recommendedName>
</protein>
<keyword evidence="6" id="KW-0804">Transcription</keyword>
<dbReference type="Pfam" id="PF00172">
    <property type="entry name" value="Zn_clus"/>
    <property type="match status" value="1"/>
</dbReference>
<evidence type="ECO:0000256" key="7">
    <source>
        <dbReference type="ARBA" id="ARBA00023242"/>
    </source>
</evidence>
<dbReference type="PROSITE" id="PS00463">
    <property type="entry name" value="ZN2_CY6_FUNGAL_1"/>
    <property type="match status" value="1"/>
</dbReference>
<dbReference type="PROSITE" id="PS50048">
    <property type="entry name" value="ZN2_CY6_FUNGAL_2"/>
    <property type="match status" value="1"/>
</dbReference>
<feature type="compositionally biased region" description="Low complexity" evidence="8">
    <location>
        <begin position="80"/>
        <end position="99"/>
    </location>
</feature>
<feature type="domain" description="Zn(2)-C6 fungal-type" evidence="9">
    <location>
        <begin position="254"/>
        <end position="284"/>
    </location>
</feature>
<dbReference type="SMART" id="SM00066">
    <property type="entry name" value="GAL4"/>
    <property type="match status" value="1"/>
</dbReference>
<evidence type="ECO:0000256" key="1">
    <source>
        <dbReference type="ARBA" id="ARBA00004123"/>
    </source>
</evidence>
<dbReference type="OrthoDB" id="5418899at2759"/>
<sequence length="325" mass="35865">MSFPNSASSSLPNSASNSTGQQSSNLPHASTYALNQSSSHSTSSTPPTSNSIPNRSSTSNQNQFPYIQPHPFPTSNNDMQPIQQHQQPQPQPQAQAQPALHSLDPLQPNPQQSQQAQQNTFVSSQPYQLPQMSVPVFPTMNNIPPTDQWDQFNQFQSSNNTGFSQGQQPFSYQQNQTKYAPQVPPQLPGGPGIIANSLPLNQQSSIPLPQGRRSSTSSSSSRGSRSRKSSIKATNDLPGKILGAKPVTKRSRMGCLTCRQRKKRCCETRPKCTECNRLGLTCTWPKPGTEHKNKPKDVKNEENMIDHEIYGKIKVLRGIVEYKSK</sequence>
<dbReference type="STRING" id="984485.A0A1E4RLV2"/>
<dbReference type="GO" id="GO:0008270">
    <property type="term" value="F:zinc ion binding"/>
    <property type="evidence" value="ECO:0007669"/>
    <property type="project" value="InterPro"/>
</dbReference>
<keyword evidence="4" id="KW-0805">Transcription regulation</keyword>
<dbReference type="InterPro" id="IPR001138">
    <property type="entry name" value="Zn2Cys6_DnaBD"/>
</dbReference>
<keyword evidence="5" id="KW-0238">DNA-binding</keyword>
<dbReference type="SUPFAM" id="SSF57701">
    <property type="entry name" value="Zn2/Cys6 DNA-binding domain"/>
    <property type="match status" value="1"/>
</dbReference>
<feature type="compositionally biased region" description="Low complexity" evidence="8">
    <location>
        <begin position="37"/>
        <end position="60"/>
    </location>
</feature>